<proteinExistence type="predicted"/>
<reference evidence="2" key="1">
    <citation type="submission" date="2021-02" db="EMBL/GenBank/DDBJ databases">
        <title>Skermanella TT6 skin isolate.</title>
        <authorList>
            <person name="Lee K."/>
            <person name="Ganzorig M."/>
        </authorList>
    </citation>
    <scope>NUCLEOTIDE SEQUENCE</scope>
    <source>
        <strain evidence="2">TT6</strain>
    </source>
</reference>
<accession>A0ABX7BBP1</accession>
<protein>
    <submittedName>
        <fullName evidence="2">Uncharacterized protein</fullName>
    </submittedName>
</protein>
<keyword evidence="3" id="KW-1185">Reference proteome</keyword>
<organism evidence="2 3">
    <name type="scientific">Skermanella cutis</name>
    <dbReference type="NCBI Taxonomy" id="2775420"/>
    <lineage>
        <taxon>Bacteria</taxon>
        <taxon>Pseudomonadati</taxon>
        <taxon>Pseudomonadota</taxon>
        <taxon>Alphaproteobacteria</taxon>
        <taxon>Rhodospirillales</taxon>
        <taxon>Azospirillaceae</taxon>
        <taxon>Skermanella</taxon>
    </lineage>
</organism>
<evidence type="ECO:0000313" key="3">
    <source>
        <dbReference type="Proteomes" id="UP000595197"/>
    </source>
</evidence>
<dbReference type="Proteomes" id="UP000595197">
    <property type="component" value="Chromosome"/>
</dbReference>
<evidence type="ECO:0000313" key="2">
    <source>
        <dbReference type="EMBL" id="QQP91813.1"/>
    </source>
</evidence>
<dbReference type="EMBL" id="CP067420">
    <property type="protein sequence ID" value="QQP91813.1"/>
    <property type="molecule type" value="Genomic_DNA"/>
</dbReference>
<name>A0ABX7BBP1_9PROT</name>
<gene>
    <name evidence="2" type="ORF">IGS68_11665</name>
</gene>
<sequence length="139" mass="15138">MTMVSMVPQVNTAVADPLATALSGCPLIPFFQALADEVRDGSQKVGMGRAKLRYRLFKAVTMLGNAGGEMARYDLDTILNQDIPDDLLMDIAYHWQANDNRLTEAPPAGAEQPLPDPPQWLEGPAPGEDHRMTLTLSTC</sequence>
<evidence type="ECO:0000256" key="1">
    <source>
        <dbReference type="SAM" id="MobiDB-lite"/>
    </source>
</evidence>
<dbReference type="RefSeq" id="WP_201080119.1">
    <property type="nucleotide sequence ID" value="NZ_CP067420.1"/>
</dbReference>
<feature type="region of interest" description="Disordered" evidence="1">
    <location>
        <begin position="102"/>
        <end position="139"/>
    </location>
</feature>